<dbReference type="VEuPathDB" id="GiardiaDB:GMRT_15067"/>
<evidence type="ECO:0000313" key="11">
    <source>
        <dbReference type="Proteomes" id="UP000315496"/>
    </source>
</evidence>
<evidence type="ECO:0000256" key="3">
    <source>
        <dbReference type="ARBA" id="ARBA00022526"/>
    </source>
</evidence>
<dbReference type="AlphaFoldDB" id="A0A4Z1SMX9"/>
<dbReference type="SUPFAM" id="SSF55347">
    <property type="entry name" value="Glyceraldehyde-3-phosphate dehydrogenase-like, C-terminal domain"/>
    <property type="match status" value="1"/>
</dbReference>
<keyword evidence="6" id="KW-0119">Carbohydrate metabolism</keyword>
<dbReference type="GO" id="GO:0006006">
    <property type="term" value="P:glucose metabolic process"/>
    <property type="evidence" value="ECO:0007669"/>
    <property type="project" value="UniProtKB-KW"/>
</dbReference>
<dbReference type="InterPro" id="IPR022675">
    <property type="entry name" value="G6P_DH_C"/>
</dbReference>
<dbReference type="InterPro" id="IPR006148">
    <property type="entry name" value="Glc/Gal-6P_isomerase"/>
</dbReference>
<keyword evidence="3" id="KW-0313">Glucose metabolism</keyword>
<feature type="domain" description="Glucosamine/galactosamine-6-phosphate isomerase" evidence="8">
    <location>
        <begin position="524"/>
        <end position="723"/>
    </location>
</feature>
<evidence type="ECO:0000259" key="9">
    <source>
        <dbReference type="Pfam" id="PF02781"/>
    </source>
</evidence>
<dbReference type="SUPFAM" id="SSF51735">
    <property type="entry name" value="NAD(P)-binding Rossmann-fold domains"/>
    <property type="match status" value="1"/>
</dbReference>
<proteinExistence type="predicted"/>
<dbReference type="InterPro" id="IPR036291">
    <property type="entry name" value="NAD(P)-bd_dom_sf"/>
</dbReference>
<dbReference type="Gene3D" id="3.30.360.10">
    <property type="entry name" value="Dihydrodipicolinate Reductase, domain 2"/>
    <property type="match status" value="1"/>
</dbReference>
<dbReference type="GO" id="GO:0009051">
    <property type="term" value="P:pentose-phosphate shunt, oxidative branch"/>
    <property type="evidence" value="ECO:0007669"/>
    <property type="project" value="TreeGrafter"/>
</dbReference>
<dbReference type="Gene3D" id="3.40.50.1360">
    <property type="match status" value="1"/>
</dbReference>
<evidence type="ECO:0000256" key="2">
    <source>
        <dbReference type="ARBA" id="ARBA00013019"/>
    </source>
</evidence>
<evidence type="ECO:0000313" key="10">
    <source>
        <dbReference type="EMBL" id="TNJ26940.1"/>
    </source>
</evidence>
<reference evidence="10 11" key="1">
    <citation type="submission" date="2019-05" db="EMBL/GenBank/DDBJ databases">
        <title>The compact genome of Giardia muris reveals important steps in the evolution of intestinal protozoan parasites.</title>
        <authorList>
            <person name="Xu F."/>
            <person name="Jimenez-Gonzalez A."/>
            <person name="Einarsson E."/>
            <person name="Astvaldsson A."/>
            <person name="Peirasmaki D."/>
            <person name="Eckmann L."/>
            <person name="Andersson J.O."/>
            <person name="Svard S.G."/>
            <person name="Jerlstrom-Hultqvist J."/>
        </authorList>
    </citation>
    <scope>NUCLEOTIDE SEQUENCE [LARGE SCALE GENOMIC DNA]</scope>
    <source>
        <strain evidence="10 11">Roberts-Thomson</strain>
    </source>
</reference>
<dbReference type="SUPFAM" id="SSF100950">
    <property type="entry name" value="NagB/RpiA/CoA transferase-like"/>
    <property type="match status" value="1"/>
</dbReference>
<evidence type="ECO:0000259" key="8">
    <source>
        <dbReference type="Pfam" id="PF01182"/>
    </source>
</evidence>
<dbReference type="InterPro" id="IPR022674">
    <property type="entry name" value="G6P_DH_NAD-bd"/>
</dbReference>
<dbReference type="Proteomes" id="UP000315496">
    <property type="component" value="Chromosome 4"/>
</dbReference>
<dbReference type="Pfam" id="PF01182">
    <property type="entry name" value="Glucosamine_iso"/>
    <property type="match status" value="1"/>
</dbReference>
<dbReference type="Gene3D" id="3.40.50.720">
    <property type="entry name" value="NAD(P)-binding Rossmann-like Domain"/>
    <property type="match status" value="1"/>
</dbReference>
<dbReference type="GO" id="GO:0004345">
    <property type="term" value="F:glucose-6-phosphate dehydrogenase activity"/>
    <property type="evidence" value="ECO:0007669"/>
    <property type="project" value="UniProtKB-EC"/>
</dbReference>
<keyword evidence="11" id="KW-1185">Reference proteome</keyword>
<dbReference type="Pfam" id="PF00479">
    <property type="entry name" value="G6PD_N"/>
    <property type="match status" value="1"/>
</dbReference>
<dbReference type="PANTHER" id="PTHR23429">
    <property type="entry name" value="GLUCOSE-6-PHOSPHATE 1-DEHYDROGENASE G6PD"/>
    <property type="match status" value="1"/>
</dbReference>
<dbReference type="PRINTS" id="PR00079">
    <property type="entry name" value="G6PDHDRGNASE"/>
</dbReference>
<dbReference type="PANTHER" id="PTHR23429:SF0">
    <property type="entry name" value="GLUCOSE-6-PHOSPHATE 1-DEHYDROGENASE"/>
    <property type="match status" value="1"/>
</dbReference>
<evidence type="ECO:0000256" key="4">
    <source>
        <dbReference type="ARBA" id="ARBA00022857"/>
    </source>
</evidence>
<dbReference type="InterPro" id="IPR037171">
    <property type="entry name" value="NagB/RpiA_transferase-like"/>
</dbReference>
<comment type="caution">
    <text evidence="10">The sequence shown here is derived from an EMBL/GenBank/DDBJ whole genome shotgun (WGS) entry which is preliminary data.</text>
</comment>
<feature type="domain" description="Glucose-6-phosphate dehydrogenase NAD-binding" evidence="7">
    <location>
        <begin position="9"/>
        <end position="190"/>
    </location>
</feature>
<keyword evidence="5" id="KW-0560">Oxidoreductase</keyword>
<name>A0A4Z1SMX9_GIAMU</name>
<sequence>MADPSCTLIIFGASGDLTYRKLIPAIYSLAQTGGLNPESRVIGVARSAMEPEEYHKKLSDAIAKHVGDTSVKKADPKAIAAFVPRVNYIRMSSYDCINDYRRLADLVFKTEPYKNLEKVLVYLALPPEAFNDTITSLGAVGLNASNCTLVVEKPLGRDAESATEVEKLLHSQFAENQIARIDHYLGKTQALNLMGFRFANTFVEPIWNDHFIERIIITASESVDVGGRIGYYEQNGVVVDMVQSHLLQLLALATMEAPQDMKADFIRDEKMKILRAIEVIRPENMLLAQYNGYKEHKGVAPDSKTPTAVCLSLRINTNRWRNTNFIIQTCKCGDVRETRVDAVLRPCGFRLFSSMSMCPDPNIISFLIQPDEGITIHFETLTPTVGTPMVCDGTMCTAVTSNYQTRPVQLEFNYSGSNIFTQTAYERLLQEAVQGDLSNFTRSDEVLEQWRIVSKCLLKDAAVPIVYAKNLSLLTPLNFDLWNYGRCYIRKLAYGRCRLRVGWEICASSSLASDVVTEKLLHAIQLWNQTDRSTPHFNLLMAGGNTPLPVYGTLCKKLPKFFSSDVLKHLRIWVTDEREDVGSRNNGFALKKAFEGCGVEVVELYNGKKSFEESAKEYSQRLKEVKSFQAALLGIGTDGHTCSLFPGCLPVLKGQDDQCVVQTIPQLGERRATITPLVIQRIKDVIFLAIGSEKAQALTSLAYAPFQPNLIPAQLATAQETTTIVCDHFARSNRPKFN</sequence>
<comment type="pathway">
    <text evidence="1">Carbohydrate degradation; pentose phosphate pathway; D-ribulose 5-phosphate from D-glucose 6-phosphate (oxidative stage): step 1/3.</text>
</comment>
<dbReference type="EMBL" id="VDLU01000004">
    <property type="protein sequence ID" value="TNJ26940.1"/>
    <property type="molecule type" value="Genomic_DNA"/>
</dbReference>
<keyword evidence="4" id="KW-0521">NADP</keyword>
<accession>A0A4Z1SMX9</accession>
<dbReference type="OrthoDB" id="60984at2759"/>
<organism evidence="10 11">
    <name type="scientific">Giardia muris</name>
    <dbReference type="NCBI Taxonomy" id="5742"/>
    <lineage>
        <taxon>Eukaryota</taxon>
        <taxon>Metamonada</taxon>
        <taxon>Diplomonadida</taxon>
        <taxon>Hexamitidae</taxon>
        <taxon>Giardiinae</taxon>
        <taxon>Giardia</taxon>
    </lineage>
</organism>
<dbReference type="EC" id="1.1.1.49" evidence="2"/>
<dbReference type="InterPro" id="IPR001282">
    <property type="entry name" value="G6P_DH"/>
</dbReference>
<evidence type="ECO:0000259" key="7">
    <source>
        <dbReference type="Pfam" id="PF00479"/>
    </source>
</evidence>
<dbReference type="Pfam" id="PF02781">
    <property type="entry name" value="G6PD_C"/>
    <property type="match status" value="1"/>
</dbReference>
<evidence type="ECO:0000256" key="1">
    <source>
        <dbReference type="ARBA" id="ARBA00004937"/>
    </source>
</evidence>
<protein>
    <recommendedName>
        <fullName evidence="2">glucose-6-phosphate dehydrogenase (NADP(+))</fullName>
        <ecNumber evidence="2">1.1.1.49</ecNumber>
    </recommendedName>
</protein>
<evidence type="ECO:0000256" key="6">
    <source>
        <dbReference type="ARBA" id="ARBA00023277"/>
    </source>
</evidence>
<evidence type="ECO:0000256" key="5">
    <source>
        <dbReference type="ARBA" id="ARBA00023002"/>
    </source>
</evidence>
<dbReference type="GO" id="GO:0050661">
    <property type="term" value="F:NADP binding"/>
    <property type="evidence" value="ECO:0007669"/>
    <property type="project" value="InterPro"/>
</dbReference>
<gene>
    <name evidence="10" type="ORF">GMRT_15067</name>
</gene>
<feature type="domain" description="Glucose-6-phosphate dehydrogenase C-terminal" evidence="9">
    <location>
        <begin position="195"/>
        <end position="457"/>
    </location>
</feature>